<evidence type="ECO:0000313" key="1">
    <source>
        <dbReference type="EMBL" id="WCT13519.1"/>
    </source>
</evidence>
<gene>
    <name evidence="1" type="ORF">PQO05_06165</name>
</gene>
<proteinExistence type="predicted"/>
<sequence length="241" mass="29710">MDTHEWPRCIKSARRKKRLVKTDRDKQLIQLDKRRDKLWIQKELLPKVPLEHPYQRGWKRFFVLRDDIKRGPQADFYEALLTKINTVEYHHDKSFKRKKRRKGRNVYVIKQQLLREFGEYSWQVNRMQLTEDEKACFTRVEFINPYRRLDVKYVITEPWRYLLKVAPYMVTHIKLMDVDIERELSYINDHIDNHHLAPRINCLTRGRSYRWKDRFNEPAKYINKLKNIPRYSSITTYLELE</sequence>
<dbReference type="EMBL" id="CP117167">
    <property type="protein sequence ID" value="WCT13519.1"/>
    <property type="molecule type" value="Genomic_DNA"/>
</dbReference>
<accession>A0ABY7TBB3</accession>
<dbReference type="Proteomes" id="UP001216139">
    <property type="component" value="Chromosome"/>
</dbReference>
<evidence type="ECO:0000313" key="2">
    <source>
        <dbReference type="Proteomes" id="UP001216139"/>
    </source>
</evidence>
<name>A0ABY7TBB3_9SPHI</name>
<dbReference type="RefSeq" id="WP_273631829.1">
    <property type="nucleotide sequence ID" value="NZ_CP117167.1"/>
</dbReference>
<reference evidence="1 2" key="1">
    <citation type="submission" date="2023-02" db="EMBL/GenBank/DDBJ databases">
        <title>Genome sequence of Mucilaginibacter jinjuensis strain KACC 16571.</title>
        <authorList>
            <person name="Kim S."/>
            <person name="Heo J."/>
            <person name="Kwon S.-W."/>
        </authorList>
    </citation>
    <scope>NUCLEOTIDE SEQUENCE [LARGE SCALE GENOMIC DNA]</scope>
    <source>
        <strain evidence="1 2">KACC 16571</strain>
    </source>
</reference>
<organism evidence="1 2">
    <name type="scientific">Mucilaginibacter jinjuensis</name>
    <dbReference type="NCBI Taxonomy" id="1176721"/>
    <lineage>
        <taxon>Bacteria</taxon>
        <taxon>Pseudomonadati</taxon>
        <taxon>Bacteroidota</taxon>
        <taxon>Sphingobacteriia</taxon>
        <taxon>Sphingobacteriales</taxon>
        <taxon>Sphingobacteriaceae</taxon>
        <taxon>Mucilaginibacter</taxon>
    </lineage>
</organism>
<keyword evidence="2" id="KW-1185">Reference proteome</keyword>
<protein>
    <submittedName>
        <fullName evidence="1">Uncharacterized protein</fullName>
    </submittedName>
</protein>